<dbReference type="Pfam" id="PF07702">
    <property type="entry name" value="UTRA"/>
    <property type="match status" value="1"/>
</dbReference>
<evidence type="ECO:0000259" key="4">
    <source>
        <dbReference type="PROSITE" id="PS50949"/>
    </source>
</evidence>
<evidence type="ECO:0000313" key="5">
    <source>
        <dbReference type="EMBL" id="MBK1657226.1"/>
    </source>
</evidence>
<gene>
    <name evidence="5" type="ORF">CKO45_03155</name>
</gene>
<dbReference type="PANTHER" id="PTHR44846:SF17">
    <property type="entry name" value="GNTR-FAMILY TRANSCRIPTIONAL REGULATOR"/>
    <property type="match status" value="1"/>
</dbReference>
<comment type="caution">
    <text evidence="5">The sequence shown here is derived from an EMBL/GenBank/DDBJ whole genome shotgun (WGS) entry which is preliminary data.</text>
</comment>
<dbReference type="Gene3D" id="1.10.10.10">
    <property type="entry name" value="Winged helix-like DNA-binding domain superfamily/Winged helix DNA-binding domain"/>
    <property type="match status" value="1"/>
</dbReference>
<dbReference type="InterPro" id="IPR000524">
    <property type="entry name" value="Tscrpt_reg_HTH_GntR"/>
</dbReference>
<dbReference type="InterPro" id="IPR011663">
    <property type="entry name" value="UTRA"/>
</dbReference>
<evidence type="ECO:0000256" key="2">
    <source>
        <dbReference type="ARBA" id="ARBA00023125"/>
    </source>
</evidence>
<evidence type="ECO:0000313" key="6">
    <source>
        <dbReference type="Proteomes" id="UP000697995"/>
    </source>
</evidence>
<keyword evidence="1" id="KW-0805">Transcription regulation</keyword>
<keyword evidence="2" id="KW-0238">DNA-binding</keyword>
<name>A0ABS1CSG6_9PROT</name>
<dbReference type="RefSeq" id="WP_133218814.1">
    <property type="nucleotide sequence ID" value="NZ_NRSG01000012.1"/>
</dbReference>
<dbReference type="InterPro" id="IPR036388">
    <property type="entry name" value="WH-like_DNA-bd_sf"/>
</dbReference>
<feature type="domain" description="HTH gntR-type" evidence="4">
    <location>
        <begin position="13"/>
        <end position="81"/>
    </location>
</feature>
<dbReference type="PROSITE" id="PS50949">
    <property type="entry name" value="HTH_GNTR"/>
    <property type="match status" value="1"/>
</dbReference>
<dbReference type="PRINTS" id="PR00035">
    <property type="entry name" value="HTHGNTR"/>
</dbReference>
<dbReference type="Pfam" id="PF00392">
    <property type="entry name" value="GntR"/>
    <property type="match status" value="1"/>
</dbReference>
<dbReference type="PANTHER" id="PTHR44846">
    <property type="entry name" value="MANNOSYL-D-GLYCERATE TRANSPORT/METABOLISM SYSTEM REPRESSOR MNGR-RELATED"/>
    <property type="match status" value="1"/>
</dbReference>
<evidence type="ECO:0000256" key="3">
    <source>
        <dbReference type="ARBA" id="ARBA00023163"/>
    </source>
</evidence>
<reference evidence="5 6" key="1">
    <citation type="journal article" date="2020" name="Microorganisms">
        <title>Osmotic Adaptation and Compatible Solute Biosynthesis of Phototrophic Bacteria as Revealed from Genome Analyses.</title>
        <authorList>
            <person name="Imhoff J.F."/>
            <person name="Rahn T."/>
            <person name="Kunzel S."/>
            <person name="Keller A."/>
            <person name="Neulinger S.C."/>
        </authorList>
    </citation>
    <scope>NUCLEOTIDE SEQUENCE [LARGE SCALE GENOMIC DNA]</scope>
    <source>
        <strain evidence="5 6">DSM 15382</strain>
    </source>
</reference>
<dbReference type="SMART" id="SM00345">
    <property type="entry name" value="HTH_GNTR"/>
    <property type="match status" value="1"/>
</dbReference>
<dbReference type="InterPro" id="IPR028978">
    <property type="entry name" value="Chorismate_lyase_/UTRA_dom_sf"/>
</dbReference>
<keyword evidence="3" id="KW-0804">Transcription</keyword>
<dbReference type="SUPFAM" id="SSF64288">
    <property type="entry name" value="Chorismate lyase-like"/>
    <property type="match status" value="1"/>
</dbReference>
<accession>A0ABS1CSG6</accession>
<dbReference type="InterPro" id="IPR036390">
    <property type="entry name" value="WH_DNA-bd_sf"/>
</dbReference>
<proteinExistence type="predicted"/>
<protein>
    <recommendedName>
        <fullName evidence="4">HTH gntR-type domain-containing protein</fullName>
    </recommendedName>
</protein>
<dbReference type="InterPro" id="IPR050679">
    <property type="entry name" value="Bact_HTH_transcr_reg"/>
</dbReference>
<organism evidence="5 6">
    <name type="scientific">Paracraurococcus ruber</name>
    <dbReference type="NCBI Taxonomy" id="77675"/>
    <lineage>
        <taxon>Bacteria</taxon>
        <taxon>Pseudomonadati</taxon>
        <taxon>Pseudomonadota</taxon>
        <taxon>Alphaproteobacteria</taxon>
        <taxon>Acetobacterales</taxon>
        <taxon>Roseomonadaceae</taxon>
        <taxon>Paracraurococcus</taxon>
    </lineage>
</organism>
<dbReference type="SMART" id="SM00866">
    <property type="entry name" value="UTRA"/>
    <property type="match status" value="1"/>
</dbReference>
<evidence type="ECO:0000256" key="1">
    <source>
        <dbReference type="ARBA" id="ARBA00023015"/>
    </source>
</evidence>
<dbReference type="Proteomes" id="UP000697995">
    <property type="component" value="Unassembled WGS sequence"/>
</dbReference>
<dbReference type="CDD" id="cd07377">
    <property type="entry name" value="WHTH_GntR"/>
    <property type="match status" value="1"/>
</dbReference>
<keyword evidence="6" id="KW-1185">Reference proteome</keyword>
<dbReference type="EMBL" id="NRSG01000012">
    <property type="protein sequence ID" value="MBK1657226.1"/>
    <property type="molecule type" value="Genomic_DNA"/>
</dbReference>
<dbReference type="SUPFAM" id="SSF46785">
    <property type="entry name" value="Winged helix' DNA-binding domain"/>
    <property type="match status" value="1"/>
</dbReference>
<sequence length="251" mass="27841">MSARDQTTERQRPPRYRQVAEALMARLRDGTHPVGAMLPTETELCARYHVSRHTVREALRLLEEAGLVARRQGSGTTVIAQESRGRFVQDISSMAELLQYPAETRLTVLRARETRVDAVAAASLGLPEAGTWLRVEGIRRVRVTEAPICCVTILLRPEHAAVLEAIGVEKDPVYALVERRFGLTVTGIELEMSAGGVPQAEAALLEVEPGSPALVIRRRYREAGGRVFEVSEATHPAPRFTYRATLRREAR</sequence>
<dbReference type="Gene3D" id="3.40.1410.10">
    <property type="entry name" value="Chorismate lyase-like"/>
    <property type="match status" value="1"/>
</dbReference>